<dbReference type="AlphaFoldDB" id="A0A392Q6J6"/>
<evidence type="ECO:0000313" key="2">
    <source>
        <dbReference type="Proteomes" id="UP000265520"/>
    </source>
</evidence>
<dbReference type="Proteomes" id="UP000265520">
    <property type="component" value="Unassembled WGS sequence"/>
</dbReference>
<accession>A0A392Q6J6</accession>
<evidence type="ECO:0000313" key="1">
    <source>
        <dbReference type="EMBL" id="MCI19931.1"/>
    </source>
</evidence>
<name>A0A392Q6J6_9FABA</name>
<proteinExistence type="predicted"/>
<feature type="non-terminal residue" evidence="1">
    <location>
        <position position="1"/>
    </location>
</feature>
<keyword evidence="2" id="KW-1185">Reference proteome</keyword>
<organism evidence="1 2">
    <name type="scientific">Trifolium medium</name>
    <dbReference type="NCBI Taxonomy" id="97028"/>
    <lineage>
        <taxon>Eukaryota</taxon>
        <taxon>Viridiplantae</taxon>
        <taxon>Streptophyta</taxon>
        <taxon>Embryophyta</taxon>
        <taxon>Tracheophyta</taxon>
        <taxon>Spermatophyta</taxon>
        <taxon>Magnoliopsida</taxon>
        <taxon>eudicotyledons</taxon>
        <taxon>Gunneridae</taxon>
        <taxon>Pentapetalae</taxon>
        <taxon>rosids</taxon>
        <taxon>fabids</taxon>
        <taxon>Fabales</taxon>
        <taxon>Fabaceae</taxon>
        <taxon>Papilionoideae</taxon>
        <taxon>50 kb inversion clade</taxon>
        <taxon>NPAAA clade</taxon>
        <taxon>Hologalegina</taxon>
        <taxon>IRL clade</taxon>
        <taxon>Trifolieae</taxon>
        <taxon>Trifolium</taxon>
    </lineage>
</organism>
<comment type="caution">
    <text evidence="1">The sequence shown here is derived from an EMBL/GenBank/DDBJ whole genome shotgun (WGS) entry which is preliminary data.</text>
</comment>
<protein>
    <submittedName>
        <fullName evidence="1">Uncharacterized protein</fullName>
    </submittedName>
</protein>
<reference evidence="1 2" key="1">
    <citation type="journal article" date="2018" name="Front. Plant Sci.">
        <title>Red Clover (Trifolium pratense) and Zigzag Clover (T. medium) - A Picture of Genomic Similarities and Differences.</title>
        <authorList>
            <person name="Dluhosova J."/>
            <person name="Istvanek J."/>
            <person name="Nedelnik J."/>
            <person name="Repkova J."/>
        </authorList>
    </citation>
    <scope>NUCLEOTIDE SEQUENCE [LARGE SCALE GENOMIC DNA]</scope>
    <source>
        <strain evidence="2">cv. 10/8</strain>
        <tissue evidence="1">Leaf</tissue>
    </source>
</reference>
<dbReference type="EMBL" id="LXQA010117287">
    <property type="protein sequence ID" value="MCI19931.1"/>
    <property type="molecule type" value="Genomic_DNA"/>
</dbReference>
<sequence>SDNDHSLHSEHQSELWWKYWLNWREFESPFGILGGISVEVEGV</sequence>